<keyword evidence="2" id="KW-1185">Reference proteome</keyword>
<protein>
    <submittedName>
        <fullName evidence="1">Uncharacterized protein</fullName>
    </submittedName>
</protein>
<gene>
    <name evidence="1" type="ORF">K9B37_18010</name>
</gene>
<organism evidence="1 2">
    <name type="scientific">Microvirga puerhi</name>
    <dbReference type="NCBI Taxonomy" id="2876078"/>
    <lineage>
        <taxon>Bacteria</taxon>
        <taxon>Pseudomonadati</taxon>
        <taxon>Pseudomonadota</taxon>
        <taxon>Alphaproteobacteria</taxon>
        <taxon>Hyphomicrobiales</taxon>
        <taxon>Methylobacteriaceae</taxon>
        <taxon>Microvirga</taxon>
    </lineage>
</organism>
<dbReference type="RefSeq" id="WP_224314913.1">
    <property type="nucleotide sequence ID" value="NZ_JAIRBM010000015.1"/>
</dbReference>
<evidence type="ECO:0000313" key="1">
    <source>
        <dbReference type="EMBL" id="MBZ6078162.1"/>
    </source>
</evidence>
<evidence type="ECO:0000313" key="2">
    <source>
        <dbReference type="Proteomes" id="UP000704176"/>
    </source>
</evidence>
<sequence>MPPSWKHSREAALWRRLAPAEASRVLRQAYGDGAGAEVLLRAFLAERDGEREAVRFWLAVHARLTETATPDRSVGLPLG</sequence>
<proteinExistence type="predicted"/>
<accession>A0ABS7VTA5</accession>
<comment type="caution">
    <text evidence="1">The sequence shown here is derived from an EMBL/GenBank/DDBJ whole genome shotgun (WGS) entry which is preliminary data.</text>
</comment>
<reference evidence="1 2" key="1">
    <citation type="submission" date="2021-09" db="EMBL/GenBank/DDBJ databases">
        <title>The complete genome sequence of a new microorganism.</title>
        <authorList>
            <person name="Zi Z."/>
        </authorList>
    </citation>
    <scope>NUCLEOTIDE SEQUENCE [LARGE SCALE GENOMIC DNA]</scope>
    <source>
        <strain evidence="1 2">WGZ8</strain>
    </source>
</reference>
<dbReference type="EMBL" id="JAIRBM010000015">
    <property type="protein sequence ID" value="MBZ6078162.1"/>
    <property type="molecule type" value="Genomic_DNA"/>
</dbReference>
<name>A0ABS7VTA5_9HYPH</name>
<dbReference type="Proteomes" id="UP000704176">
    <property type="component" value="Unassembled WGS sequence"/>
</dbReference>